<evidence type="ECO:0000256" key="1">
    <source>
        <dbReference type="ARBA" id="ARBA00007097"/>
    </source>
</evidence>
<proteinExistence type="inferred from homology"/>
<dbReference type="InterPro" id="IPR017900">
    <property type="entry name" value="4Fe4S_Fe_S_CS"/>
</dbReference>
<evidence type="ECO:0000259" key="7">
    <source>
        <dbReference type="PROSITE" id="PS51379"/>
    </source>
</evidence>
<dbReference type="AlphaFoldDB" id="A0A2R7Y3Q5"/>
<dbReference type="GO" id="GO:0051539">
    <property type="term" value="F:4 iron, 4 sulfur cluster binding"/>
    <property type="evidence" value="ECO:0007669"/>
    <property type="project" value="UniProtKB-KW"/>
</dbReference>
<evidence type="ECO:0000256" key="6">
    <source>
        <dbReference type="ARBA" id="ARBA00023014"/>
    </source>
</evidence>
<feature type="domain" description="4Fe-4S ferredoxin-type" evidence="7">
    <location>
        <begin position="11"/>
        <end position="41"/>
    </location>
</feature>
<gene>
    <name evidence="8" type="ORF">B9J98_04440</name>
</gene>
<dbReference type="EMBL" id="NDWU01000009">
    <property type="protein sequence ID" value="PUA32103.1"/>
    <property type="molecule type" value="Genomic_DNA"/>
</dbReference>
<dbReference type="Proteomes" id="UP000244066">
    <property type="component" value="Unassembled WGS sequence"/>
</dbReference>
<evidence type="ECO:0000313" key="9">
    <source>
        <dbReference type="Proteomes" id="UP000244066"/>
    </source>
</evidence>
<evidence type="ECO:0000256" key="2">
    <source>
        <dbReference type="ARBA" id="ARBA00022485"/>
    </source>
</evidence>
<dbReference type="PANTHER" id="PTHR43255">
    <property type="entry name" value="IRON-SULFUR-BINDING OXIDOREDUCTASE FADF-RELATED-RELATED"/>
    <property type="match status" value="1"/>
</dbReference>
<dbReference type="SUPFAM" id="SSF46548">
    <property type="entry name" value="alpha-helical ferredoxin"/>
    <property type="match status" value="1"/>
</dbReference>
<evidence type="ECO:0000313" key="8">
    <source>
        <dbReference type="EMBL" id="PUA32103.1"/>
    </source>
</evidence>
<comment type="similarity">
    <text evidence="1">Belongs to the HdrC family.</text>
</comment>
<dbReference type="InterPro" id="IPR004017">
    <property type="entry name" value="Cys_rich_dom"/>
</dbReference>
<keyword evidence="3" id="KW-0479">Metal-binding</keyword>
<dbReference type="PROSITE" id="PS51379">
    <property type="entry name" value="4FE4S_FER_2"/>
    <property type="match status" value="2"/>
</dbReference>
<dbReference type="InterPro" id="IPR009051">
    <property type="entry name" value="Helical_ferredxn"/>
</dbReference>
<keyword evidence="6" id="KW-0411">Iron-sulfur</keyword>
<dbReference type="Pfam" id="PF13183">
    <property type="entry name" value="Fer4_8"/>
    <property type="match status" value="1"/>
</dbReference>
<name>A0A2R7Y3Q5_9ARCH</name>
<dbReference type="Pfam" id="PF02754">
    <property type="entry name" value="CCG"/>
    <property type="match status" value="2"/>
</dbReference>
<sequence length="405" mass="44206">MKLEVLKEVSPLTMLQLETCARCAHCADYCPVYEVLKKPQVMPGGRASAMLRVIRSGMGSSLALYRVGAGKPEEVESYVESVYDCALCGRCMAVCPFGIQTDRLWEALRKIVYGLGKHPPVLKEVDGFILDTHNAYGVGNDARPMWVDYLGLDNARINEPSEVVYFVGCTSSFKAVAQDIAYAASLALNRAGVSWTLLGEDEWCCGAPLLMIGDEEGARKMAEHNVGAIERLGAKLVVSACPGCARTIKQKYPSLIGRPLRFNVVHIVELLDLCIRRERISVDGVEKESALVTYHDPCELARLSGVINEPRRVIFAVASSFREMPESKRDVRCCGGGGILQAVNDELRLSIAEKRVRQAQALGAEILTSACPACKITLMDGAKRIGAKIRVLDVVELFAGRLGLI</sequence>
<evidence type="ECO:0000256" key="5">
    <source>
        <dbReference type="ARBA" id="ARBA00023004"/>
    </source>
</evidence>
<dbReference type="InterPro" id="IPR051460">
    <property type="entry name" value="HdrC_iron-sulfur_subunit"/>
</dbReference>
<accession>A0A2R7Y3Q5</accession>
<dbReference type="PANTHER" id="PTHR43255:SF1">
    <property type="entry name" value="IRON-SULFUR-BINDING OXIDOREDUCTASE FADF-RELATED"/>
    <property type="match status" value="1"/>
</dbReference>
<protein>
    <recommendedName>
        <fullName evidence="7">4Fe-4S ferredoxin-type domain-containing protein</fullName>
    </recommendedName>
</protein>
<dbReference type="GO" id="GO:0005886">
    <property type="term" value="C:plasma membrane"/>
    <property type="evidence" value="ECO:0007669"/>
    <property type="project" value="TreeGrafter"/>
</dbReference>
<feature type="domain" description="4Fe-4S ferredoxin-type" evidence="7">
    <location>
        <begin position="75"/>
        <end position="106"/>
    </location>
</feature>
<evidence type="ECO:0000256" key="3">
    <source>
        <dbReference type="ARBA" id="ARBA00022723"/>
    </source>
</evidence>
<keyword evidence="5" id="KW-0408">Iron</keyword>
<dbReference type="Gene3D" id="1.10.1060.10">
    <property type="entry name" value="Alpha-helical ferredoxin"/>
    <property type="match status" value="1"/>
</dbReference>
<dbReference type="PROSITE" id="PS00198">
    <property type="entry name" value="4FE4S_FER_1"/>
    <property type="match status" value="1"/>
</dbReference>
<keyword evidence="4" id="KW-0560">Oxidoreductase</keyword>
<reference evidence="8 9" key="1">
    <citation type="submission" date="2017-04" db="EMBL/GenBank/DDBJ databases">
        <title>Draft Aigarchaeota genome from a New Zealand hot spring.</title>
        <authorList>
            <person name="Reysenbach A.-L."/>
            <person name="Donaho J.A."/>
            <person name="Gerhart J."/>
            <person name="Kelley J.F."/>
            <person name="Kouba K."/>
            <person name="Podar M."/>
            <person name="Stott M."/>
        </authorList>
    </citation>
    <scope>NUCLEOTIDE SEQUENCE [LARGE SCALE GENOMIC DNA]</scope>
    <source>
        <strain evidence="8">NZ13_MG1</strain>
    </source>
</reference>
<dbReference type="InterPro" id="IPR017896">
    <property type="entry name" value="4Fe4S_Fe-S-bd"/>
</dbReference>
<evidence type="ECO:0000256" key="4">
    <source>
        <dbReference type="ARBA" id="ARBA00023002"/>
    </source>
</evidence>
<dbReference type="GO" id="GO:0016491">
    <property type="term" value="F:oxidoreductase activity"/>
    <property type="evidence" value="ECO:0007669"/>
    <property type="project" value="UniProtKB-KW"/>
</dbReference>
<dbReference type="GO" id="GO:0046872">
    <property type="term" value="F:metal ion binding"/>
    <property type="evidence" value="ECO:0007669"/>
    <property type="project" value="UniProtKB-KW"/>
</dbReference>
<keyword evidence="2" id="KW-0004">4Fe-4S</keyword>
<organism evidence="8 9">
    <name type="scientific">Candidatus Terraquivivens tikiterensis</name>
    <dbReference type="NCBI Taxonomy" id="1980982"/>
    <lineage>
        <taxon>Archaea</taxon>
        <taxon>Nitrososphaerota</taxon>
        <taxon>Candidatus Wolframiiraptoraceae</taxon>
        <taxon>Candidatus Terraquivivens</taxon>
    </lineage>
</organism>
<comment type="caution">
    <text evidence="8">The sequence shown here is derived from an EMBL/GenBank/DDBJ whole genome shotgun (WGS) entry which is preliminary data.</text>
</comment>